<dbReference type="Proteomes" id="UP000301870">
    <property type="component" value="Chromosome 30"/>
</dbReference>
<dbReference type="KEGG" id="sliu:111349450"/>
<dbReference type="Proteomes" id="UP000301870">
    <property type="component" value="Chromosome 28"/>
</dbReference>
<evidence type="ECO:0000313" key="8">
    <source>
        <dbReference type="RefSeq" id="XP_022837872.1"/>
    </source>
</evidence>
<evidence type="ECO:0000313" key="2">
    <source>
        <dbReference type="RefSeq" id="XP_022816329.1"/>
    </source>
</evidence>
<accession>A0A9J7EJY1</accession>
<gene>
    <name evidence="6" type="primary">LOC111358797</name>
    <name evidence="2" type="synonym">LOC111349450</name>
    <name evidence="3" type="synonym">LOC111353757</name>
    <name evidence="4" type="synonym">LOC111357514</name>
    <name evidence="5" type="synonym">LOC111357997</name>
    <name evidence="7" type="synonym">LOC111360146</name>
    <name evidence="8" type="synonym">LOC111365002</name>
</gene>
<organism evidence="1 6">
    <name type="scientific">Spodoptera litura</name>
    <name type="common">Asian cotton leafworm</name>
    <dbReference type="NCBI Taxonomy" id="69820"/>
    <lineage>
        <taxon>Eukaryota</taxon>
        <taxon>Metazoa</taxon>
        <taxon>Ecdysozoa</taxon>
        <taxon>Arthropoda</taxon>
        <taxon>Hexapoda</taxon>
        <taxon>Insecta</taxon>
        <taxon>Pterygota</taxon>
        <taxon>Neoptera</taxon>
        <taxon>Endopterygota</taxon>
        <taxon>Lepidoptera</taxon>
        <taxon>Glossata</taxon>
        <taxon>Ditrysia</taxon>
        <taxon>Noctuoidea</taxon>
        <taxon>Noctuidae</taxon>
        <taxon>Amphipyrinae</taxon>
        <taxon>Spodoptera</taxon>
    </lineage>
</organism>
<evidence type="ECO:0000313" key="1">
    <source>
        <dbReference type="Proteomes" id="UP000301870"/>
    </source>
</evidence>
<sequence>MLWPVPKNLGLVGAKVGKTKAKIKQKLATIRRQSMLTGRGPPPEQLNEKEQLVLAKFCTAALVGHIDALDLATPSTAKVGMYMAAQETSGSRGNSTFSTI</sequence>
<dbReference type="RefSeq" id="XP_022837872.1">
    <property type="nucleotide sequence ID" value="XM_022982104.1"/>
</dbReference>
<name>A0A9J7EJY1_SPOLT</name>
<dbReference type="Proteomes" id="UP000301870">
    <property type="component" value="Chromosome 17"/>
</dbReference>
<dbReference type="Proteomes" id="UP000301870">
    <property type="component" value="Chromosome 9"/>
</dbReference>
<evidence type="ECO:0000313" key="7">
    <source>
        <dbReference type="RefSeq" id="XP_022831784.1"/>
    </source>
</evidence>
<dbReference type="RefSeq" id="XP_022816329.1">
    <property type="nucleotide sequence ID" value="XM_022960561.1"/>
</dbReference>
<dbReference type="KEGG" id="sliu:111357997"/>
<protein>
    <submittedName>
        <fullName evidence="2">Uncharacterized protein LOC111349450</fullName>
    </submittedName>
    <submittedName>
        <fullName evidence="3">Uncharacterized protein LOC111353757</fullName>
    </submittedName>
    <submittedName>
        <fullName evidence="4">Uncharacterized protein LOC111357514</fullName>
    </submittedName>
    <submittedName>
        <fullName evidence="5">Uncharacterized protein LOC111357997</fullName>
    </submittedName>
    <submittedName>
        <fullName evidence="6">Uncharacterized protein LOC111358797</fullName>
    </submittedName>
    <submittedName>
        <fullName evidence="7">Uncharacterized protein LOC111360146</fullName>
    </submittedName>
    <submittedName>
        <fullName evidence="8">Uncharacterized protein LOC111365002</fullName>
    </submittedName>
</protein>
<dbReference type="GeneID" id="111358797"/>
<evidence type="ECO:0000313" key="5">
    <source>
        <dbReference type="RefSeq" id="XP_022828624.1"/>
    </source>
</evidence>
<dbReference type="KEGG" id="sliu:111357514"/>
<dbReference type="Proteomes" id="UP000301870">
    <property type="component" value="Chromosome 26"/>
</dbReference>
<dbReference type="RefSeq" id="XP_022828624.1">
    <property type="nucleotide sequence ID" value="XM_022972856.1"/>
</dbReference>
<dbReference type="RefSeq" id="XP_022829867.1">
    <property type="nucleotide sequence ID" value="XM_022974099.1"/>
</dbReference>
<dbReference type="AlphaFoldDB" id="A0A9J7EJY1"/>
<reference evidence="2 3" key="1">
    <citation type="submission" date="2025-04" db="UniProtKB">
        <authorList>
            <consortium name="RefSeq"/>
        </authorList>
    </citation>
    <scope>IDENTIFICATION</scope>
    <source>
        <strain evidence="2 3">Ishihara</strain>
        <tissue evidence="2 3">Whole body</tissue>
    </source>
</reference>
<dbReference type="Proteomes" id="UP000301870">
    <property type="component" value="Chromosome 25"/>
</dbReference>
<dbReference type="KEGG" id="sliu:111353757"/>
<dbReference type="RefSeq" id="XP_022822677.1">
    <property type="nucleotide sequence ID" value="XM_022966909.1"/>
</dbReference>
<dbReference type="Proteomes" id="UP000301870">
    <property type="component" value="Chromosome 1"/>
</dbReference>
<evidence type="ECO:0000313" key="4">
    <source>
        <dbReference type="RefSeq" id="XP_022828026.1"/>
    </source>
</evidence>
<evidence type="ECO:0000313" key="3">
    <source>
        <dbReference type="RefSeq" id="XP_022822677.1"/>
    </source>
</evidence>
<evidence type="ECO:0000313" key="6">
    <source>
        <dbReference type="RefSeq" id="XP_022829867.1"/>
    </source>
</evidence>
<dbReference type="RefSeq" id="XP_022831784.1">
    <property type="nucleotide sequence ID" value="XM_022976016.1"/>
</dbReference>
<dbReference type="RefSeq" id="XP_022828026.1">
    <property type="nucleotide sequence ID" value="XM_022972258.1"/>
</dbReference>
<keyword evidence="1" id="KW-1185">Reference proteome</keyword>
<dbReference type="KEGG" id="sliu:111365002"/>
<dbReference type="KEGG" id="sliu:111358797"/>
<proteinExistence type="predicted"/>
<dbReference type="KEGG" id="sliu:111360146"/>